<sequence length="625" mass="68652">MVFEDPVSRSLKRNLDRVAPSDATVLIIGETGTGKELVARYIHKNSPRKDGPFLAVNCGAFAETLVEAELFGHEKGSFTGATKGEVGWFEAANGGTLLLDEIGDLPPLMQVKLLRVLQEREVVRVGSRQSRPIDIRLIAATNVNLEQAVEAKKFRRDLLYRLNVMKIELAPLRARKGDISPLADYFLSLYGGKFELKDCFLAPAALNKLLNHSWPGNIRELENVIHNAILLAQDVCIDHVSIVQTEPETAPVSADFDTNLRRLFEEALANSHGDLYERVTRGLVSLALEKDSGNQVRAAETLGLSRNELRTQLAHMGLITPRRKGASHFPKLAPSKRHSVVRLAYQHFGTLAAVKAVGTIDERLQSAGYSVDWRAFSSGPPILDAIGSGEIDFGVTGEAATILALGMGAPFYYVGHESPAPGDVAIVVADESIRRVEDLRGKRVAFNKWSNADHFLMKALQRGGLSKSDIQPVYMPPDLSSLVDLSCGAIDAWVIWEPFLGAARKDRRARVLVDGVGHVENRQFYVCRRLFAASYPNIVELILDAIRDMSREEVVCSADDGVAAVARNLRLDATVAERYYCSLAFNPEAMDEQTVAEQQAIADAYFADGQLPARVSIASAVWRTL</sequence>
<dbReference type="Pfam" id="PF00158">
    <property type="entry name" value="Sigma54_activat"/>
    <property type="match status" value="1"/>
</dbReference>
<dbReference type="EMBL" id="CP019948">
    <property type="protein sequence ID" value="ARN80445.1"/>
    <property type="molecule type" value="Genomic_DNA"/>
</dbReference>
<keyword evidence="4" id="KW-0805">Transcription regulation</keyword>
<evidence type="ECO:0000256" key="2">
    <source>
        <dbReference type="ARBA" id="ARBA00022840"/>
    </source>
</evidence>
<dbReference type="GO" id="GO:0043565">
    <property type="term" value="F:sequence-specific DNA binding"/>
    <property type="evidence" value="ECO:0007669"/>
    <property type="project" value="InterPro"/>
</dbReference>
<dbReference type="CDD" id="cd00009">
    <property type="entry name" value="AAA"/>
    <property type="match status" value="1"/>
</dbReference>
<dbReference type="InterPro" id="IPR001638">
    <property type="entry name" value="Solute-binding_3/MltF_N"/>
</dbReference>
<organism evidence="9 10">
    <name type="scientific">Methylocystis bryophila</name>
    <dbReference type="NCBI Taxonomy" id="655015"/>
    <lineage>
        <taxon>Bacteria</taxon>
        <taxon>Pseudomonadati</taxon>
        <taxon>Pseudomonadota</taxon>
        <taxon>Alphaproteobacteria</taxon>
        <taxon>Hyphomicrobiales</taxon>
        <taxon>Methylocystaceae</taxon>
        <taxon>Methylocystis</taxon>
    </lineage>
</organism>
<dbReference type="InterPro" id="IPR003593">
    <property type="entry name" value="AAA+_ATPase"/>
</dbReference>
<reference evidence="9 10" key="1">
    <citation type="submission" date="2017-02" db="EMBL/GenBank/DDBJ databases">
        <authorList>
            <person name="Peterson S.W."/>
        </authorList>
    </citation>
    <scope>NUCLEOTIDE SEQUENCE [LARGE SCALE GENOMIC DNA]</scope>
    <source>
        <strain evidence="9 10">S285</strain>
    </source>
</reference>
<dbReference type="FunFam" id="3.40.50.300:FF:000006">
    <property type="entry name" value="DNA-binding transcriptional regulator NtrC"/>
    <property type="match status" value="1"/>
</dbReference>
<keyword evidence="2" id="KW-0067">ATP-binding</keyword>
<dbReference type="SUPFAM" id="SSF52540">
    <property type="entry name" value="P-loop containing nucleoside triphosphate hydrolases"/>
    <property type="match status" value="1"/>
</dbReference>
<dbReference type="PANTHER" id="PTHR32071:SF21">
    <property type="entry name" value="TRANSCRIPTIONAL REGULATORY PROTEIN FLGR"/>
    <property type="match status" value="1"/>
</dbReference>
<keyword evidence="6" id="KW-0010">Activator</keyword>
<accession>A0A1W6MSB0</accession>
<keyword evidence="1" id="KW-0547">Nucleotide-binding</keyword>
<dbReference type="SMART" id="SM00382">
    <property type="entry name" value="AAA"/>
    <property type="match status" value="1"/>
</dbReference>
<dbReference type="AlphaFoldDB" id="A0A1W6MSB0"/>
<dbReference type="SUPFAM" id="SSF46689">
    <property type="entry name" value="Homeodomain-like"/>
    <property type="match status" value="1"/>
</dbReference>
<dbReference type="Gene3D" id="3.40.190.10">
    <property type="entry name" value="Periplasmic binding protein-like II"/>
    <property type="match status" value="2"/>
</dbReference>
<dbReference type="InterPro" id="IPR009057">
    <property type="entry name" value="Homeodomain-like_sf"/>
</dbReference>
<evidence type="ECO:0000256" key="1">
    <source>
        <dbReference type="ARBA" id="ARBA00022741"/>
    </source>
</evidence>
<name>A0A1W6MSB0_9HYPH</name>
<evidence type="ECO:0000256" key="7">
    <source>
        <dbReference type="ARBA" id="ARBA00023163"/>
    </source>
</evidence>
<evidence type="ECO:0000256" key="3">
    <source>
        <dbReference type="ARBA" id="ARBA00023012"/>
    </source>
</evidence>
<keyword evidence="10" id="KW-1185">Reference proteome</keyword>
<dbReference type="KEGG" id="mbry:B1812_04445"/>
<dbReference type="Gene3D" id="1.10.8.60">
    <property type="match status" value="1"/>
</dbReference>
<dbReference type="InterPro" id="IPR025662">
    <property type="entry name" value="Sigma_54_int_dom_ATP-bd_1"/>
</dbReference>
<evidence type="ECO:0000256" key="6">
    <source>
        <dbReference type="ARBA" id="ARBA00023159"/>
    </source>
</evidence>
<dbReference type="PANTHER" id="PTHR32071">
    <property type="entry name" value="TRANSCRIPTIONAL REGULATORY PROTEIN"/>
    <property type="match status" value="1"/>
</dbReference>
<dbReference type="GO" id="GO:0006355">
    <property type="term" value="P:regulation of DNA-templated transcription"/>
    <property type="evidence" value="ECO:0007669"/>
    <property type="project" value="InterPro"/>
</dbReference>
<dbReference type="SMART" id="SM00062">
    <property type="entry name" value="PBPb"/>
    <property type="match status" value="1"/>
</dbReference>
<dbReference type="Gene3D" id="1.10.10.60">
    <property type="entry name" value="Homeodomain-like"/>
    <property type="match status" value="1"/>
</dbReference>
<feature type="domain" description="Sigma-54 factor interaction" evidence="8">
    <location>
        <begin position="1"/>
        <end position="230"/>
    </location>
</feature>
<dbReference type="InterPro" id="IPR002197">
    <property type="entry name" value="HTH_Fis"/>
</dbReference>
<dbReference type="PROSITE" id="PS00688">
    <property type="entry name" value="SIGMA54_INTERACT_3"/>
    <property type="match status" value="1"/>
</dbReference>
<dbReference type="Gene3D" id="3.40.50.300">
    <property type="entry name" value="P-loop containing nucleotide triphosphate hydrolases"/>
    <property type="match status" value="1"/>
</dbReference>
<evidence type="ECO:0000256" key="5">
    <source>
        <dbReference type="ARBA" id="ARBA00023125"/>
    </source>
</evidence>
<dbReference type="Pfam" id="PF09084">
    <property type="entry name" value="NMT1"/>
    <property type="match status" value="1"/>
</dbReference>
<evidence type="ECO:0000313" key="9">
    <source>
        <dbReference type="EMBL" id="ARN80445.1"/>
    </source>
</evidence>
<dbReference type="InterPro" id="IPR002078">
    <property type="entry name" value="Sigma_54_int"/>
</dbReference>
<dbReference type="Pfam" id="PF25601">
    <property type="entry name" value="AAA_lid_14"/>
    <property type="match status" value="1"/>
</dbReference>
<evidence type="ECO:0000313" key="10">
    <source>
        <dbReference type="Proteomes" id="UP000193978"/>
    </source>
</evidence>
<dbReference type="PROSITE" id="PS50045">
    <property type="entry name" value="SIGMA54_INTERACT_4"/>
    <property type="match status" value="1"/>
</dbReference>
<dbReference type="InterPro" id="IPR058031">
    <property type="entry name" value="AAA_lid_NorR"/>
</dbReference>
<dbReference type="Proteomes" id="UP000193978">
    <property type="component" value="Chromosome"/>
</dbReference>
<keyword evidence="5" id="KW-0238">DNA-binding</keyword>
<dbReference type="PROSITE" id="PS00675">
    <property type="entry name" value="SIGMA54_INTERACT_1"/>
    <property type="match status" value="1"/>
</dbReference>
<dbReference type="InterPro" id="IPR015168">
    <property type="entry name" value="SsuA/THI5"/>
</dbReference>
<evidence type="ECO:0000259" key="8">
    <source>
        <dbReference type="PROSITE" id="PS50045"/>
    </source>
</evidence>
<gene>
    <name evidence="9" type="ORF">B1812_04445</name>
</gene>
<dbReference type="PRINTS" id="PR01590">
    <property type="entry name" value="HTHFIS"/>
</dbReference>
<dbReference type="GO" id="GO:0005524">
    <property type="term" value="F:ATP binding"/>
    <property type="evidence" value="ECO:0007669"/>
    <property type="project" value="UniProtKB-KW"/>
</dbReference>
<dbReference type="SUPFAM" id="SSF53850">
    <property type="entry name" value="Periplasmic binding protein-like II"/>
    <property type="match status" value="1"/>
</dbReference>
<dbReference type="STRING" id="655015.B1812_04445"/>
<dbReference type="PROSITE" id="PS00676">
    <property type="entry name" value="SIGMA54_INTERACT_2"/>
    <property type="match status" value="1"/>
</dbReference>
<dbReference type="InterPro" id="IPR025944">
    <property type="entry name" value="Sigma_54_int_dom_CS"/>
</dbReference>
<keyword evidence="7" id="KW-0804">Transcription</keyword>
<dbReference type="InterPro" id="IPR025943">
    <property type="entry name" value="Sigma_54_int_dom_ATP-bd_2"/>
</dbReference>
<evidence type="ECO:0000256" key="4">
    <source>
        <dbReference type="ARBA" id="ARBA00023015"/>
    </source>
</evidence>
<dbReference type="GO" id="GO:0000160">
    <property type="term" value="P:phosphorelay signal transduction system"/>
    <property type="evidence" value="ECO:0007669"/>
    <property type="project" value="UniProtKB-KW"/>
</dbReference>
<protein>
    <recommendedName>
        <fullName evidence="8">Sigma-54 factor interaction domain-containing protein</fullName>
    </recommendedName>
</protein>
<dbReference type="InterPro" id="IPR027417">
    <property type="entry name" value="P-loop_NTPase"/>
</dbReference>
<keyword evidence="3" id="KW-0902">Two-component regulatory system</keyword>
<proteinExistence type="predicted"/>